<keyword evidence="3" id="KW-1185">Reference proteome</keyword>
<dbReference type="Proteomes" id="UP000652219">
    <property type="component" value="Unassembled WGS sequence"/>
</dbReference>
<accession>A0A8H6IMI1</accession>
<protein>
    <submittedName>
        <fullName evidence="2">Uncharacterized protein</fullName>
    </submittedName>
</protein>
<evidence type="ECO:0000313" key="2">
    <source>
        <dbReference type="EMBL" id="KAF6786383.1"/>
    </source>
</evidence>
<feature type="region of interest" description="Disordered" evidence="1">
    <location>
        <begin position="1"/>
        <end position="36"/>
    </location>
</feature>
<feature type="non-terminal residue" evidence="2">
    <location>
        <position position="1"/>
    </location>
</feature>
<dbReference type="AlphaFoldDB" id="A0A8H6IMI1"/>
<evidence type="ECO:0000256" key="1">
    <source>
        <dbReference type="SAM" id="MobiDB-lite"/>
    </source>
</evidence>
<gene>
    <name evidence="2" type="ORF">CSOJ01_15432</name>
</gene>
<dbReference type="EMBL" id="WIGN01000646">
    <property type="protein sequence ID" value="KAF6786383.1"/>
    <property type="molecule type" value="Genomic_DNA"/>
</dbReference>
<organism evidence="2 3">
    <name type="scientific">Colletotrichum sojae</name>
    <dbReference type="NCBI Taxonomy" id="2175907"/>
    <lineage>
        <taxon>Eukaryota</taxon>
        <taxon>Fungi</taxon>
        <taxon>Dikarya</taxon>
        <taxon>Ascomycota</taxon>
        <taxon>Pezizomycotina</taxon>
        <taxon>Sordariomycetes</taxon>
        <taxon>Hypocreomycetidae</taxon>
        <taxon>Glomerellales</taxon>
        <taxon>Glomerellaceae</taxon>
        <taxon>Colletotrichum</taxon>
        <taxon>Colletotrichum orchidearum species complex</taxon>
    </lineage>
</organism>
<reference evidence="2 3" key="1">
    <citation type="journal article" date="2020" name="Phytopathology">
        <title>Genome Sequence Resources of Colletotrichum truncatum, C. plurivorum, C. musicola, and C. sojae: Four Species Pathogenic to Soybean (Glycine max).</title>
        <authorList>
            <person name="Rogerio F."/>
            <person name="Boufleur T.R."/>
            <person name="Ciampi-Guillardi M."/>
            <person name="Sukno S.A."/>
            <person name="Thon M.R."/>
            <person name="Massola Junior N.S."/>
            <person name="Baroncelli R."/>
        </authorList>
    </citation>
    <scope>NUCLEOTIDE SEQUENCE [LARGE SCALE GENOMIC DNA]</scope>
    <source>
        <strain evidence="2 3">LFN0009</strain>
    </source>
</reference>
<sequence>MNAAPRLEMNGRARTQKIRGSHRLGAGHSSVAPETGAMTTQRSAAQELLLQALQVPALGACTPASETLIGASRSLISSPHLAKLLLLLGSSQLAVASAANGEQVVFAADSDATVPARVH</sequence>
<name>A0A8H6IMI1_9PEZI</name>
<comment type="caution">
    <text evidence="2">The sequence shown here is derived from an EMBL/GenBank/DDBJ whole genome shotgun (WGS) entry which is preliminary data.</text>
</comment>
<proteinExistence type="predicted"/>
<evidence type="ECO:0000313" key="3">
    <source>
        <dbReference type="Proteomes" id="UP000652219"/>
    </source>
</evidence>